<evidence type="ECO:0000313" key="11">
    <source>
        <dbReference type="EMBL" id="EYU17605.1"/>
    </source>
</evidence>
<evidence type="ECO:0000313" key="12">
    <source>
        <dbReference type="Proteomes" id="UP000030748"/>
    </source>
</evidence>
<name>A0A022PTN5_ERYGU</name>
<dbReference type="PROSITE" id="PS00502">
    <property type="entry name" value="POLYGALACTURONASE"/>
    <property type="match status" value="1"/>
</dbReference>
<evidence type="ECO:0000256" key="1">
    <source>
        <dbReference type="ARBA" id="ARBA00004191"/>
    </source>
</evidence>
<reference evidence="11 12" key="1">
    <citation type="journal article" date="2013" name="Proc. Natl. Acad. Sci. U.S.A.">
        <title>Fine-scale variation in meiotic recombination in Mimulus inferred from population shotgun sequencing.</title>
        <authorList>
            <person name="Hellsten U."/>
            <person name="Wright K.M."/>
            <person name="Jenkins J."/>
            <person name="Shu S."/>
            <person name="Yuan Y."/>
            <person name="Wessler S.R."/>
            <person name="Schmutz J."/>
            <person name="Willis J.H."/>
            <person name="Rokhsar D.S."/>
        </authorList>
    </citation>
    <scope>NUCLEOTIDE SEQUENCE [LARGE SCALE GENOMIC DNA]</scope>
    <source>
        <strain evidence="12">cv. DUN x IM62</strain>
    </source>
</reference>
<dbReference type="SMART" id="SM00710">
    <property type="entry name" value="PbH1"/>
    <property type="match status" value="4"/>
</dbReference>
<evidence type="ECO:0000256" key="3">
    <source>
        <dbReference type="ARBA" id="ARBA00022512"/>
    </source>
</evidence>
<keyword evidence="10" id="KW-0732">Signal</keyword>
<keyword evidence="3" id="KW-0134">Cell wall</keyword>
<feature type="signal peptide" evidence="10">
    <location>
        <begin position="1"/>
        <end position="25"/>
    </location>
</feature>
<keyword evidence="7" id="KW-0961">Cell wall biogenesis/degradation</keyword>
<dbReference type="eggNOG" id="ENOG502RPZQ">
    <property type="taxonomic scope" value="Eukaryota"/>
</dbReference>
<feature type="chain" id="PRO_5001503560" description="Pectate lyase superfamily protein domain-containing protein" evidence="10">
    <location>
        <begin position="26"/>
        <end position="394"/>
    </location>
</feature>
<dbReference type="EMBL" id="KI632366">
    <property type="protein sequence ID" value="EYU17605.1"/>
    <property type="molecule type" value="Genomic_DNA"/>
</dbReference>
<dbReference type="GO" id="GO:0004650">
    <property type="term" value="F:polygalacturonase activity"/>
    <property type="evidence" value="ECO:0007669"/>
    <property type="project" value="InterPro"/>
</dbReference>
<evidence type="ECO:0000256" key="6">
    <source>
        <dbReference type="ARBA" id="ARBA00023295"/>
    </source>
</evidence>
<dbReference type="InterPro" id="IPR006626">
    <property type="entry name" value="PbH1"/>
</dbReference>
<dbReference type="InterPro" id="IPR012334">
    <property type="entry name" value="Pectin_lyas_fold"/>
</dbReference>
<proteinExistence type="inferred from homology"/>
<evidence type="ECO:0000256" key="10">
    <source>
        <dbReference type="SAM" id="SignalP"/>
    </source>
</evidence>
<dbReference type="GO" id="GO:0005975">
    <property type="term" value="P:carbohydrate metabolic process"/>
    <property type="evidence" value="ECO:0007669"/>
    <property type="project" value="InterPro"/>
</dbReference>
<organism evidence="11 12">
    <name type="scientific">Erythranthe guttata</name>
    <name type="common">Yellow monkey flower</name>
    <name type="synonym">Mimulus guttatus</name>
    <dbReference type="NCBI Taxonomy" id="4155"/>
    <lineage>
        <taxon>Eukaryota</taxon>
        <taxon>Viridiplantae</taxon>
        <taxon>Streptophyta</taxon>
        <taxon>Embryophyta</taxon>
        <taxon>Tracheophyta</taxon>
        <taxon>Spermatophyta</taxon>
        <taxon>Magnoliopsida</taxon>
        <taxon>eudicotyledons</taxon>
        <taxon>Gunneridae</taxon>
        <taxon>Pentapetalae</taxon>
        <taxon>asterids</taxon>
        <taxon>lamiids</taxon>
        <taxon>Lamiales</taxon>
        <taxon>Phrymaceae</taxon>
        <taxon>Erythranthe</taxon>
    </lineage>
</organism>
<dbReference type="InterPro" id="IPR011050">
    <property type="entry name" value="Pectin_lyase_fold/virulence"/>
</dbReference>
<dbReference type="InterPro" id="IPR000743">
    <property type="entry name" value="Glyco_hydro_28"/>
</dbReference>
<evidence type="ECO:0000256" key="7">
    <source>
        <dbReference type="ARBA" id="ARBA00023316"/>
    </source>
</evidence>
<accession>A0A022PTN5</accession>
<dbReference type="PhylomeDB" id="A0A022PTN5"/>
<keyword evidence="5 9" id="KW-0378">Hydrolase</keyword>
<evidence type="ECO:0008006" key="13">
    <source>
        <dbReference type="Google" id="ProtNLM"/>
    </source>
</evidence>
<feature type="active site" evidence="8">
    <location>
        <position position="239"/>
    </location>
</feature>
<keyword evidence="6 9" id="KW-0326">Glycosidase</keyword>
<comment type="similarity">
    <text evidence="2 9">Belongs to the glycosyl hydrolase 28 family.</text>
</comment>
<comment type="subcellular location">
    <subcellularLocation>
        <location evidence="1">Secreted</location>
        <location evidence="1">Cell wall</location>
    </subcellularLocation>
</comment>
<protein>
    <recommendedName>
        <fullName evidence="13">Pectate lyase superfamily protein domain-containing protein</fullName>
    </recommendedName>
</protein>
<evidence type="ECO:0000256" key="4">
    <source>
        <dbReference type="ARBA" id="ARBA00022525"/>
    </source>
</evidence>
<evidence type="ECO:0000256" key="9">
    <source>
        <dbReference type="RuleBase" id="RU361169"/>
    </source>
</evidence>
<evidence type="ECO:0000256" key="8">
    <source>
        <dbReference type="PROSITE-ProRule" id="PRU10052"/>
    </source>
</evidence>
<dbReference type="AlphaFoldDB" id="A0A022PTN5"/>
<evidence type="ECO:0000256" key="2">
    <source>
        <dbReference type="ARBA" id="ARBA00008834"/>
    </source>
</evidence>
<keyword evidence="12" id="KW-1185">Reference proteome</keyword>
<sequence length="394" mass="42319">MSNVIPLSCKLFIVVIAIKLCTSAAHNVVDFGARGDGKTDSTSSFLKAWNAACNSDVPTASMVVPNGTFLVKSVTFTGPCKSDIKLLIHGTLIAPNNYRFLGSNESWIMFYSVSRLSIVGGTLNAKGSSLWSCKSVGNHCPFGARSLSFQSCNKVLVSGLKSFNSQRVHISINGCSNMILQRMKIIAPSRSPNTDGIHIGSSRNITITNSNIGTGDDCISIGQGSMKMRIDRIVCGPGHGISIGSLGSSAIENGVDGVIVTNSIFTQTQNGVRVKSWPKASDGYAKNLVFKNLTMRNVANPIIIDQDYCPTKSCTNSKNSGVKVSQVRFEQIKGTSLTQKAITLRCSSTNPCQGIELKDIDLTYVNHNFKKPTLSDCENARGFCTGFVYPKNCL</sequence>
<evidence type="ECO:0000256" key="5">
    <source>
        <dbReference type="ARBA" id="ARBA00022801"/>
    </source>
</evidence>
<dbReference type="Gene3D" id="2.160.20.10">
    <property type="entry name" value="Single-stranded right-handed beta-helix, Pectin lyase-like"/>
    <property type="match status" value="1"/>
</dbReference>
<dbReference type="PANTHER" id="PTHR31375">
    <property type="match status" value="1"/>
</dbReference>
<dbReference type="SUPFAM" id="SSF51126">
    <property type="entry name" value="Pectin lyase-like"/>
    <property type="match status" value="1"/>
</dbReference>
<dbReference type="Proteomes" id="UP000030748">
    <property type="component" value="Unassembled WGS sequence"/>
</dbReference>
<dbReference type="STRING" id="4155.A0A022PTN5"/>
<dbReference type="FunFam" id="2.160.20.10:FF:000004">
    <property type="entry name" value="Pectin lyase-like superfamily protein"/>
    <property type="match status" value="1"/>
</dbReference>
<keyword evidence="4" id="KW-0964">Secreted</keyword>
<gene>
    <name evidence="11" type="ORF">MIMGU_mgv1a025431mg</name>
</gene>
<dbReference type="GO" id="GO:0071555">
    <property type="term" value="P:cell wall organization"/>
    <property type="evidence" value="ECO:0007669"/>
    <property type="project" value="UniProtKB-KW"/>
</dbReference>
<dbReference type="Pfam" id="PF00295">
    <property type="entry name" value="Glyco_hydro_28"/>
    <property type="match status" value="1"/>
</dbReference>